<dbReference type="EMBL" id="LAZR01020287">
    <property type="protein sequence ID" value="KKL89429.1"/>
    <property type="molecule type" value="Genomic_DNA"/>
</dbReference>
<feature type="domain" description="NAD-dependent epimerase/dehydratase" evidence="1">
    <location>
        <begin position="3"/>
        <end position="254"/>
    </location>
</feature>
<dbReference type="InterPro" id="IPR001509">
    <property type="entry name" value="Epimerase_deHydtase"/>
</dbReference>
<dbReference type="AlphaFoldDB" id="A0A0F9FSE3"/>
<dbReference type="PANTHER" id="PTHR43245">
    <property type="entry name" value="BIFUNCTIONAL POLYMYXIN RESISTANCE PROTEIN ARNA"/>
    <property type="match status" value="1"/>
</dbReference>
<protein>
    <recommendedName>
        <fullName evidence="1">NAD-dependent epimerase/dehydratase domain-containing protein</fullName>
    </recommendedName>
</protein>
<sequence>MNVFILGCSGFIGSNLIKYLLNYPKYIITGFDKNDSKINEFKDQIKFIQGDIQNENGLIKEIISDSDVIIDLIAHANPIKYIETPIEVVDLNFSQNLNIIKNCIDHKKRLIQFSSCEVYGMTGGDHSPVIFNEENSNLILGPIKNQRWIYSCAKQLLERLLYAYGKSGSINYTIIRPFNFVGPKIDFLIKNEEDGCPRAPAQFISSLLYGRSLKLVDGGKNYRTYLYIDDATRAIKLIIDNKNGLFNNEIINIGAPNNETRIEDLANLMIDLYQDIIGKNFKHGVENVDNLDFYGEGYEDCDRRIPD</sequence>
<dbReference type="SUPFAM" id="SSF51735">
    <property type="entry name" value="NAD(P)-binding Rossmann-fold domains"/>
    <property type="match status" value="1"/>
</dbReference>
<evidence type="ECO:0000313" key="2">
    <source>
        <dbReference type="EMBL" id="KKL89429.1"/>
    </source>
</evidence>
<dbReference type="InterPro" id="IPR050177">
    <property type="entry name" value="Lipid_A_modif_metabolic_enz"/>
</dbReference>
<dbReference type="PANTHER" id="PTHR43245:SF13">
    <property type="entry name" value="UDP-D-APIOSE_UDP-D-XYLOSE SYNTHASE 2"/>
    <property type="match status" value="1"/>
</dbReference>
<proteinExistence type="predicted"/>
<dbReference type="InterPro" id="IPR036291">
    <property type="entry name" value="NAD(P)-bd_dom_sf"/>
</dbReference>
<comment type="caution">
    <text evidence="2">The sequence shown here is derived from an EMBL/GenBank/DDBJ whole genome shotgun (WGS) entry which is preliminary data.</text>
</comment>
<dbReference type="Gene3D" id="3.40.50.720">
    <property type="entry name" value="NAD(P)-binding Rossmann-like Domain"/>
    <property type="match status" value="1"/>
</dbReference>
<reference evidence="2" key="1">
    <citation type="journal article" date="2015" name="Nature">
        <title>Complex archaea that bridge the gap between prokaryotes and eukaryotes.</title>
        <authorList>
            <person name="Spang A."/>
            <person name="Saw J.H."/>
            <person name="Jorgensen S.L."/>
            <person name="Zaremba-Niedzwiedzka K."/>
            <person name="Martijn J."/>
            <person name="Lind A.E."/>
            <person name="van Eijk R."/>
            <person name="Schleper C."/>
            <person name="Guy L."/>
            <person name="Ettema T.J."/>
        </authorList>
    </citation>
    <scope>NUCLEOTIDE SEQUENCE</scope>
</reference>
<evidence type="ECO:0000259" key="1">
    <source>
        <dbReference type="Pfam" id="PF01370"/>
    </source>
</evidence>
<name>A0A0F9FSE3_9ZZZZ</name>
<accession>A0A0F9FSE3</accession>
<dbReference type="Pfam" id="PF01370">
    <property type="entry name" value="Epimerase"/>
    <property type="match status" value="1"/>
</dbReference>
<organism evidence="2">
    <name type="scientific">marine sediment metagenome</name>
    <dbReference type="NCBI Taxonomy" id="412755"/>
    <lineage>
        <taxon>unclassified sequences</taxon>
        <taxon>metagenomes</taxon>
        <taxon>ecological metagenomes</taxon>
    </lineage>
</organism>
<feature type="non-terminal residue" evidence="2">
    <location>
        <position position="307"/>
    </location>
</feature>
<gene>
    <name evidence="2" type="ORF">LCGC14_1914760</name>
</gene>